<feature type="transmembrane region" description="Helical" evidence="1">
    <location>
        <begin position="244"/>
        <end position="263"/>
    </location>
</feature>
<sequence>MIEARPSSTLTAASCFAILPAPSGWCEDVADKQHDVDREPSADLYRVVAVVVVVLGHWLLSAVTYQDGRFGYDEVLAELPFTQWLTWFFQVVPVFFVVGGYAIAGSWMRQQALGVTRGTWIRHRVSGLLGPVTAYVVVVVAVVAISARRVNDSLMAMSTWVVSLHLWFVPIYLVMMTLTPLAVAAHRRWGMWVPASLIVATAGVDFVTRSGHLAALGMANYVICWGAIFQLGVAWHGGALRRPLLLAAGAAAVLASLIGLHLYPVSMIGVTGQTVQNTSPPTVALLALACTQAGLIVAAAPVMTIRLRRAPWPHLLRAANDNVMSLYLWHMAPVVALAIACYPTGLLPQAALGTDFWWQLRLVWIVMLCVTTAAELTLLWLGRSVFAQPLPALRVPLPTSWSGPLLVVGTAAAALSLLRISAHGFAPGGHLSASTVAIFIVGILLVAVNPTGGRHGRVAHGVSTSAPLEGTSP</sequence>
<keyword evidence="1" id="KW-0472">Membrane</keyword>
<proteinExistence type="predicted"/>
<keyword evidence="4" id="KW-1185">Reference proteome</keyword>
<dbReference type="GO" id="GO:0016747">
    <property type="term" value="F:acyltransferase activity, transferring groups other than amino-acyl groups"/>
    <property type="evidence" value="ECO:0007669"/>
    <property type="project" value="InterPro"/>
</dbReference>
<feature type="transmembrane region" description="Helical" evidence="1">
    <location>
        <begin position="44"/>
        <end position="64"/>
    </location>
</feature>
<keyword evidence="3" id="KW-0012">Acyltransferase</keyword>
<feature type="transmembrane region" description="Helical" evidence="1">
    <location>
        <begin position="213"/>
        <end position="232"/>
    </location>
</feature>
<organism evidence="3 4">
    <name type="scientific">Mycolicibacterium hodleri</name>
    <dbReference type="NCBI Taxonomy" id="49897"/>
    <lineage>
        <taxon>Bacteria</taxon>
        <taxon>Bacillati</taxon>
        <taxon>Actinomycetota</taxon>
        <taxon>Actinomycetes</taxon>
        <taxon>Mycobacteriales</taxon>
        <taxon>Mycobacteriaceae</taxon>
        <taxon>Mycolicibacterium</taxon>
    </lineage>
</organism>
<dbReference type="InterPro" id="IPR002656">
    <property type="entry name" value="Acyl_transf_3_dom"/>
</dbReference>
<keyword evidence="3" id="KW-0808">Transferase</keyword>
<feature type="transmembrane region" description="Helical" evidence="1">
    <location>
        <begin position="326"/>
        <end position="346"/>
    </location>
</feature>
<feature type="transmembrane region" description="Helical" evidence="1">
    <location>
        <begin position="84"/>
        <end position="104"/>
    </location>
</feature>
<evidence type="ECO:0000256" key="1">
    <source>
        <dbReference type="SAM" id="Phobius"/>
    </source>
</evidence>
<feature type="transmembrane region" description="Helical" evidence="1">
    <location>
        <begin position="125"/>
        <end position="147"/>
    </location>
</feature>
<keyword evidence="1" id="KW-1133">Transmembrane helix</keyword>
<feature type="transmembrane region" description="Helical" evidence="1">
    <location>
        <begin position="159"/>
        <end position="182"/>
    </location>
</feature>
<protein>
    <submittedName>
        <fullName evidence="3">Acyltransferase</fullName>
    </submittedName>
</protein>
<name>A0A544W0B5_9MYCO</name>
<evidence type="ECO:0000313" key="3">
    <source>
        <dbReference type="EMBL" id="TQR85689.1"/>
    </source>
</evidence>
<gene>
    <name evidence="3" type="ORF">D8S82_15250</name>
</gene>
<evidence type="ECO:0000259" key="2">
    <source>
        <dbReference type="Pfam" id="PF01757"/>
    </source>
</evidence>
<dbReference type="Pfam" id="PF01757">
    <property type="entry name" value="Acyl_transf_3"/>
    <property type="match status" value="1"/>
</dbReference>
<reference evidence="3 4" key="1">
    <citation type="submission" date="2018-10" db="EMBL/GenBank/DDBJ databases">
        <title>Draft genome of Mycobacterium hodleri strain B.</title>
        <authorList>
            <person name="Amande T.J."/>
            <person name="Mcgenity T.J."/>
        </authorList>
    </citation>
    <scope>NUCLEOTIDE SEQUENCE [LARGE SCALE GENOMIC DNA]</scope>
    <source>
        <strain evidence="3 4">B</strain>
    </source>
</reference>
<feature type="domain" description="Acyltransferase 3" evidence="2">
    <location>
        <begin position="41"/>
        <end position="374"/>
    </location>
</feature>
<accession>A0A544W0B5</accession>
<feature type="transmembrane region" description="Helical" evidence="1">
    <location>
        <begin position="283"/>
        <end position="305"/>
    </location>
</feature>
<dbReference type="Proteomes" id="UP000315759">
    <property type="component" value="Unassembled WGS sequence"/>
</dbReference>
<feature type="transmembrane region" description="Helical" evidence="1">
    <location>
        <begin position="358"/>
        <end position="381"/>
    </location>
</feature>
<feature type="transmembrane region" description="Helical" evidence="1">
    <location>
        <begin position="428"/>
        <end position="448"/>
    </location>
</feature>
<dbReference type="EMBL" id="VIFX01000018">
    <property type="protein sequence ID" value="TQR85689.1"/>
    <property type="molecule type" value="Genomic_DNA"/>
</dbReference>
<evidence type="ECO:0000313" key="4">
    <source>
        <dbReference type="Proteomes" id="UP000315759"/>
    </source>
</evidence>
<keyword evidence="1" id="KW-0812">Transmembrane</keyword>
<feature type="transmembrane region" description="Helical" evidence="1">
    <location>
        <begin position="189"/>
        <end position="207"/>
    </location>
</feature>
<dbReference type="AlphaFoldDB" id="A0A544W0B5"/>
<feature type="transmembrane region" description="Helical" evidence="1">
    <location>
        <begin position="401"/>
        <end position="422"/>
    </location>
</feature>
<comment type="caution">
    <text evidence="3">The sequence shown here is derived from an EMBL/GenBank/DDBJ whole genome shotgun (WGS) entry which is preliminary data.</text>
</comment>